<feature type="active site" evidence="8">
    <location>
        <position position="384"/>
    </location>
</feature>
<comment type="catalytic activity">
    <reaction evidence="6">
        <text>[phosphatase 2A protein]-C-terminal L-leucine methyl ester + H2O = [phosphatase 2A protein]-C-terminal L-leucine + methanol + H(+)</text>
        <dbReference type="Rhea" id="RHEA:48548"/>
        <dbReference type="Rhea" id="RHEA-COMP:12134"/>
        <dbReference type="Rhea" id="RHEA-COMP:12135"/>
        <dbReference type="ChEBI" id="CHEBI:15377"/>
        <dbReference type="ChEBI" id="CHEBI:15378"/>
        <dbReference type="ChEBI" id="CHEBI:17790"/>
        <dbReference type="ChEBI" id="CHEBI:90516"/>
        <dbReference type="ChEBI" id="CHEBI:90517"/>
        <dbReference type="EC" id="3.1.1.89"/>
    </reaction>
</comment>
<dbReference type="EC" id="3.1.1.-" evidence="7"/>
<sequence length="426" mass="45959">MSDLQKAWARNRLSGVPIEPFDELEEEVAEESNNHVADLPEHAFDDDSSSASSASSTGTIIPSPSQNLFARPQGIPRGNAYKPVPWTTYFERELFLKRSDRGDSTNDRLVQHVYLNSPVDKGPLFVMHHGAGSSGLSFSVVGSEIRKRIPSAGILSIDARGHGLTTITAASSSSSQKTGDGPAQSPPAVLPAMDLSLSTLAADLLSAIAQTKAEMKWAELPPIILVGHSLGGAVVTELASTGKLGNSLLGYAVLDVVEGSAMDALQSMQTYLSTRPTGFTSLESGIEWHVRSRTVRNSASARASVPGLLTDRDIDDARPWKWVTDLAATQPFWENWFVGLSKKFLSARGGKLLLLAGTDRLDTELTIGQMQGKYALQVFPEAGHFIHEDLPEKTAVALADFHRRNDRSALVLPPKVSDLLRQGKKV</sequence>
<dbReference type="Pfam" id="PF12697">
    <property type="entry name" value="Abhydrolase_6"/>
    <property type="match status" value="1"/>
</dbReference>
<dbReference type="InterPro" id="IPR000073">
    <property type="entry name" value="AB_hydrolase_1"/>
</dbReference>
<proteinExistence type="inferred from homology"/>
<evidence type="ECO:0000256" key="4">
    <source>
        <dbReference type="ARBA" id="ARBA00022801"/>
    </source>
</evidence>
<dbReference type="Proteomes" id="UP000756346">
    <property type="component" value="Unassembled WGS sequence"/>
</dbReference>
<accession>A0A9P8XZF2</accession>
<dbReference type="InterPro" id="IPR016812">
    <property type="entry name" value="PPase_methylesterase_euk"/>
</dbReference>
<comment type="caution">
    <text evidence="11">The sequence shown here is derived from an EMBL/GenBank/DDBJ whole genome shotgun (WGS) entry which is preliminary data.</text>
</comment>
<evidence type="ECO:0000256" key="9">
    <source>
        <dbReference type="SAM" id="MobiDB-lite"/>
    </source>
</evidence>
<evidence type="ECO:0000256" key="6">
    <source>
        <dbReference type="ARBA" id="ARBA00049203"/>
    </source>
</evidence>
<protein>
    <recommendedName>
        <fullName evidence="2 7">Protein phosphatase methylesterase 1</fullName>
        <shortName evidence="7">PME-1</shortName>
        <ecNumber evidence="7">3.1.1.-</ecNumber>
    </recommendedName>
</protein>
<evidence type="ECO:0000256" key="3">
    <source>
        <dbReference type="ARBA" id="ARBA00022487"/>
    </source>
</evidence>
<feature type="domain" description="AB hydrolase-1" evidence="10">
    <location>
        <begin position="125"/>
        <end position="395"/>
    </location>
</feature>
<evidence type="ECO:0000256" key="2">
    <source>
        <dbReference type="ARBA" id="ARBA00020672"/>
    </source>
</evidence>
<feature type="active site" evidence="8">
    <location>
        <position position="229"/>
    </location>
</feature>
<dbReference type="PANTHER" id="PTHR14189">
    <property type="entry name" value="PROTEIN PHOSPHATASE METHYLESTERASE-1 RELATED"/>
    <property type="match status" value="1"/>
</dbReference>
<evidence type="ECO:0000256" key="7">
    <source>
        <dbReference type="PIRNR" id="PIRNR022950"/>
    </source>
</evidence>
<dbReference type="Gene3D" id="3.40.50.1820">
    <property type="entry name" value="alpha/beta hydrolase"/>
    <property type="match status" value="1"/>
</dbReference>
<evidence type="ECO:0000313" key="11">
    <source>
        <dbReference type="EMBL" id="KAH7026535.1"/>
    </source>
</evidence>
<dbReference type="FunFam" id="3.40.50.1820:FF:000186">
    <property type="entry name" value="Protein phosphatase methylesterase 1"/>
    <property type="match status" value="1"/>
</dbReference>
<dbReference type="SUPFAM" id="SSF53474">
    <property type="entry name" value="alpha/beta-Hydrolases"/>
    <property type="match status" value="1"/>
</dbReference>
<dbReference type="AlphaFoldDB" id="A0A9P8XZF2"/>
<feature type="compositionally biased region" description="Acidic residues" evidence="9">
    <location>
        <begin position="20"/>
        <end position="30"/>
    </location>
</feature>
<name>A0A9P8XZF2_9PEZI</name>
<dbReference type="EMBL" id="JAGTJQ010000008">
    <property type="protein sequence ID" value="KAH7026535.1"/>
    <property type="molecule type" value="Genomic_DNA"/>
</dbReference>
<reference evidence="11" key="1">
    <citation type="journal article" date="2021" name="Nat. Commun.">
        <title>Genetic determinants of endophytism in the Arabidopsis root mycobiome.</title>
        <authorList>
            <person name="Mesny F."/>
            <person name="Miyauchi S."/>
            <person name="Thiergart T."/>
            <person name="Pickel B."/>
            <person name="Atanasova L."/>
            <person name="Karlsson M."/>
            <person name="Huettel B."/>
            <person name="Barry K.W."/>
            <person name="Haridas S."/>
            <person name="Chen C."/>
            <person name="Bauer D."/>
            <person name="Andreopoulos W."/>
            <person name="Pangilinan J."/>
            <person name="LaButti K."/>
            <person name="Riley R."/>
            <person name="Lipzen A."/>
            <person name="Clum A."/>
            <person name="Drula E."/>
            <person name="Henrissat B."/>
            <person name="Kohler A."/>
            <person name="Grigoriev I.V."/>
            <person name="Martin F.M."/>
            <person name="Hacquard S."/>
        </authorList>
    </citation>
    <scope>NUCLEOTIDE SEQUENCE</scope>
    <source>
        <strain evidence="11">MPI-CAGE-CH-0230</strain>
    </source>
</reference>
<keyword evidence="3 7" id="KW-0719">Serine esterase</keyword>
<evidence type="ECO:0000259" key="10">
    <source>
        <dbReference type="Pfam" id="PF12697"/>
    </source>
</evidence>
<organism evidence="11 12">
    <name type="scientific">Microdochium trichocladiopsis</name>
    <dbReference type="NCBI Taxonomy" id="1682393"/>
    <lineage>
        <taxon>Eukaryota</taxon>
        <taxon>Fungi</taxon>
        <taxon>Dikarya</taxon>
        <taxon>Ascomycota</taxon>
        <taxon>Pezizomycotina</taxon>
        <taxon>Sordariomycetes</taxon>
        <taxon>Xylariomycetidae</taxon>
        <taxon>Xylariales</taxon>
        <taxon>Microdochiaceae</taxon>
        <taxon>Microdochium</taxon>
    </lineage>
</organism>
<evidence type="ECO:0000256" key="1">
    <source>
        <dbReference type="ARBA" id="ARBA00008645"/>
    </source>
</evidence>
<comment type="function">
    <text evidence="5">Demethylates proteins that have been reversibly carboxymethylated. Demethylates the phosphatase PP2A catalytic subunit.</text>
</comment>
<keyword evidence="4 7" id="KW-0378">Hydrolase</keyword>
<gene>
    <name evidence="11" type="ORF">B0I36DRAFT_248595</name>
</gene>
<dbReference type="GO" id="GO:0051723">
    <property type="term" value="F:protein methylesterase activity"/>
    <property type="evidence" value="ECO:0007669"/>
    <property type="project" value="UniProtKB-EC"/>
</dbReference>
<evidence type="ECO:0000313" key="12">
    <source>
        <dbReference type="Proteomes" id="UP000756346"/>
    </source>
</evidence>
<dbReference type="PANTHER" id="PTHR14189:SF0">
    <property type="entry name" value="PROTEIN PHOSPHATASE METHYLESTERASE 1"/>
    <property type="match status" value="1"/>
</dbReference>
<comment type="similarity">
    <text evidence="1 7">Belongs to the AB hydrolase superfamily.</text>
</comment>
<dbReference type="RefSeq" id="XP_046009752.1">
    <property type="nucleotide sequence ID" value="XM_046150400.1"/>
</dbReference>
<evidence type="ECO:0000256" key="5">
    <source>
        <dbReference type="ARBA" id="ARBA00024741"/>
    </source>
</evidence>
<feature type="region of interest" description="Disordered" evidence="9">
    <location>
        <begin position="19"/>
        <end position="73"/>
    </location>
</feature>
<dbReference type="InterPro" id="IPR029058">
    <property type="entry name" value="AB_hydrolase_fold"/>
</dbReference>
<dbReference type="GeneID" id="70179946"/>
<dbReference type="OrthoDB" id="194865at2759"/>
<evidence type="ECO:0000256" key="8">
    <source>
        <dbReference type="PIRSR" id="PIRSR022950-1"/>
    </source>
</evidence>
<dbReference type="PIRSF" id="PIRSF022950">
    <property type="entry name" value="PPase_methylesterase_euk"/>
    <property type="match status" value="1"/>
</dbReference>
<keyword evidence="12" id="KW-1185">Reference proteome</keyword>
<feature type="active site" evidence="8">
    <location>
        <position position="255"/>
    </location>
</feature>
<feature type="compositionally biased region" description="Low complexity" evidence="9">
    <location>
        <begin position="49"/>
        <end position="65"/>
    </location>
</feature>